<dbReference type="Gene3D" id="1.20.1280.290">
    <property type="match status" value="1"/>
</dbReference>
<keyword evidence="7" id="KW-1185">Reference proteome</keyword>
<keyword evidence="3 5" id="KW-1133">Transmembrane helix</keyword>
<keyword evidence="4 5" id="KW-0472">Membrane</keyword>
<dbReference type="Proteomes" id="UP000175679">
    <property type="component" value="Unassembled WGS sequence"/>
</dbReference>
<protein>
    <recommendedName>
        <fullName evidence="8">PQ-loop repeat-containing protein</fullName>
    </recommendedName>
</protein>
<dbReference type="AlphaFoldDB" id="A0A1E7QL78"/>
<dbReference type="SMART" id="SM00679">
    <property type="entry name" value="CTNS"/>
    <property type="match status" value="1"/>
</dbReference>
<reference evidence="6 7" key="1">
    <citation type="submission" date="2016-09" db="EMBL/GenBank/DDBJ databases">
        <title>Genomic evidence for plant-parasitic nematodes as the earliest Wolbachia hosts.</title>
        <authorList>
            <person name="Brown A.M."/>
            <person name="Wasala S.K."/>
            <person name="Howe D.K."/>
            <person name="Peetz A.B."/>
            <person name="Zasada I.A."/>
            <person name="Denver D.R."/>
        </authorList>
    </citation>
    <scope>NUCLEOTIDE SEQUENCE [LARGE SCALE GENOMIC DNA]</scope>
    <source>
        <strain evidence="7">wPpe</strain>
    </source>
</reference>
<dbReference type="OrthoDB" id="9814012at2"/>
<feature type="transmembrane region" description="Helical" evidence="5">
    <location>
        <begin position="7"/>
        <end position="29"/>
    </location>
</feature>
<sequence>MLSIGEFFGYIALATSLVGLLPQIYKAYITKSTSAISMLMLVNGIVCSSSWIVYSVYQHSMFVMCSSIVGLIANIVLVIQKLYYDDA</sequence>
<feature type="transmembrane region" description="Helical" evidence="5">
    <location>
        <begin position="61"/>
        <end position="84"/>
    </location>
</feature>
<name>A0A1E7QL78_WOLPI</name>
<dbReference type="GO" id="GO:0016020">
    <property type="term" value="C:membrane"/>
    <property type="evidence" value="ECO:0007669"/>
    <property type="project" value="UniProtKB-SubCell"/>
</dbReference>
<evidence type="ECO:0000256" key="2">
    <source>
        <dbReference type="ARBA" id="ARBA00022692"/>
    </source>
</evidence>
<evidence type="ECO:0000313" key="7">
    <source>
        <dbReference type="Proteomes" id="UP000175679"/>
    </source>
</evidence>
<dbReference type="EMBL" id="MJMG01000001">
    <property type="protein sequence ID" value="OEY87193.1"/>
    <property type="molecule type" value="Genomic_DNA"/>
</dbReference>
<feature type="transmembrane region" description="Helical" evidence="5">
    <location>
        <begin position="35"/>
        <end position="54"/>
    </location>
</feature>
<evidence type="ECO:0008006" key="8">
    <source>
        <dbReference type="Google" id="ProtNLM"/>
    </source>
</evidence>
<evidence type="ECO:0000256" key="4">
    <source>
        <dbReference type="ARBA" id="ARBA00023136"/>
    </source>
</evidence>
<gene>
    <name evidence="6" type="ORF">BIY23_00715</name>
</gene>
<organism evidence="6 7">
    <name type="scientific">Wolbachia pipientis</name>
    <dbReference type="NCBI Taxonomy" id="955"/>
    <lineage>
        <taxon>Bacteria</taxon>
        <taxon>Pseudomonadati</taxon>
        <taxon>Pseudomonadota</taxon>
        <taxon>Alphaproteobacteria</taxon>
        <taxon>Rickettsiales</taxon>
        <taxon>Anaplasmataceae</taxon>
        <taxon>Wolbachieae</taxon>
        <taxon>Wolbachia</taxon>
    </lineage>
</organism>
<evidence type="ECO:0000313" key="6">
    <source>
        <dbReference type="EMBL" id="OEY87193.1"/>
    </source>
</evidence>
<evidence type="ECO:0000256" key="5">
    <source>
        <dbReference type="SAM" id="Phobius"/>
    </source>
</evidence>
<proteinExistence type="predicted"/>
<dbReference type="InterPro" id="IPR006603">
    <property type="entry name" value="PQ-loop_rpt"/>
</dbReference>
<comment type="subcellular location">
    <subcellularLocation>
        <location evidence="1">Membrane</location>
        <topology evidence="1">Multi-pass membrane protein</topology>
    </subcellularLocation>
</comment>
<keyword evidence="2 5" id="KW-0812">Transmembrane</keyword>
<evidence type="ECO:0000256" key="3">
    <source>
        <dbReference type="ARBA" id="ARBA00022989"/>
    </source>
</evidence>
<accession>A0A1E7QL78</accession>
<evidence type="ECO:0000256" key="1">
    <source>
        <dbReference type="ARBA" id="ARBA00004141"/>
    </source>
</evidence>
<comment type="caution">
    <text evidence="6">The sequence shown here is derived from an EMBL/GenBank/DDBJ whole genome shotgun (WGS) entry which is preliminary data.</text>
</comment>
<dbReference type="Pfam" id="PF04193">
    <property type="entry name" value="PQ-loop"/>
    <property type="match status" value="1"/>
</dbReference>
<dbReference type="RefSeq" id="WP_070064845.1">
    <property type="nucleotide sequence ID" value="NZ_MJMG01000001.1"/>
</dbReference>